<keyword evidence="1" id="KW-0732">Signal</keyword>
<sequence length="100" mass="10785">MVRLVVLLSLIVLLCLSELSYGQTSNLFTNGLVRKKMTCTTSCSVICTKESGRENYYDGASAEGTNADNTCKAAKKIVNDRVPQGCQKKHCSACRDCGGN</sequence>
<dbReference type="EMBL" id="CAJOBB010008635">
    <property type="protein sequence ID" value="CAF4212211.1"/>
    <property type="molecule type" value="Genomic_DNA"/>
</dbReference>
<dbReference type="AlphaFoldDB" id="A0A820BVY9"/>
<gene>
    <name evidence="2" type="ORF">KXQ929_LOCUS40716</name>
</gene>
<evidence type="ECO:0000313" key="2">
    <source>
        <dbReference type="EMBL" id="CAF4212211.1"/>
    </source>
</evidence>
<proteinExistence type="predicted"/>
<protein>
    <submittedName>
        <fullName evidence="2">Uncharacterized protein</fullName>
    </submittedName>
</protein>
<feature type="signal peptide" evidence="1">
    <location>
        <begin position="1"/>
        <end position="22"/>
    </location>
</feature>
<dbReference type="Proteomes" id="UP000663868">
    <property type="component" value="Unassembled WGS sequence"/>
</dbReference>
<accession>A0A820BVY9</accession>
<reference evidence="2" key="1">
    <citation type="submission" date="2021-02" db="EMBL/GenBank/DDBJ databases">
        <authorList>
            <person name="Nowell W R."/>
        </authorList>
    </citation>
    <scope>NUCLEOTIDE SEQUENCE</scope>
</reference>
<comment type="caution">
    <text evidence="2">The sequence shown here is derived from an EMBL/GenBank/DDBJ whole genome shotgun (WGS) entry which is preliminary data.</text>
</comment>
<evidence type="ECO:0000313" key="3">
    <source>
        <dbReference type="Proteomes" id="UP000663868"/>
    </source>
</evidence>
<name>A0A820BVY9_9BILA</name>
<feature type="chain" id="PRO_5032908491" evidence="1">
    <location>
        <begin position="23"/>
        <end position="100"/>
    </location>
</feature>
<organism evidence="2 3">
    <name type="scientific">Adineta steineri</name>
    <dbReference type="NCBI Taxonomy" id="433720"/>
    <lineage>
        <taxon>Eukaryota</taxon>
        <taxon>Metazoa</taxon>
        <taxon>Spiralia</taxon>
        <taxon>Gnathifera</taxon>
        <taxon>Rotifera</taxon>
        <taxon>Eurotatoria</taxon>
        <taxon>Bdelloidea</taxon>
        <taxon>Adinetida</taxon>
        <taxon>Adinetidae</taxon>
        <taxon>Adineta</taxon>
    </lineage>
</organism>
<evidence type="ECO:0000256" key="1">
    <source>
        <dbReference type="SAM" id="SignalP"/>
    </source>
</evidence>